<gene>
    <name evidence="2" type="ORF">JZ751_020198</name>
</gene>
<keyword evidence="3" id="KW-1185">Reference proteome</keyword>
<protein>
    <submittedName>
        <fullName evidence="2">Uncharacterized protein</fullName>
    </submittedName>
</protein>
<name>A0A8T2NJV9_9TELE</name>
<feature type="compositionally biased region" description="Acidic residues" evidence="1">
    <location>
        <begin position="140"/>
        <end position="158"/>
    </location>
</feature>
<sequence length="221" mass="23563">MVTSLPSLGPQGDLALHAELDQAASKDAQGADDAHCHEDAQQNVIQHHGNELPLFCSLGRQALRTSGFLVMGDWKVTDAGAGLPEMSEISKSAEKTCLSCFSLEGRFMVEKNMMLGMVVCKVSEQQEGNSTGVSGQVEDQAGEEGEEHAGDDDVDDEVERQAEHEEVVSDVQVRRVRTAGVVHPVLPAAVVLHHPLAALHEAAQVRPVAVLGEEGEGSIQD</sequence>
<evidence type="ECO:0000313" key="3">
    <source>
        <dbReference type="Proteomes" id="UP000824540"/>
    </source>
</evidence>
<dbReference type="EMBL" id="JAFBMS010000039">
    <property type="protein sequence ID" value="KAG9341003.1"/>
    <property type="molecule type" value="Genomic_DNA"/>
</dbReference>
<dbReference type="OrthoDB" id="5975154at2759"/>
<dbReference type="AlphaFoldDB" id="A0A8T2NJV9"/>
<evidence type="ECO:0000313" key="2">
    <source>
        <dbReference type="EMBL" id="KAG9341003.1"/>
    </source>
</evidence>
<dbReference type="Proteomes" id="UP000824540">
    <property type="component" value="Unassembled WGS sequence"/>
</dbReference>
<comment type="caution">
    <text evidence="2">The sequence shown here is derived from an EMBL/GenBank/DDBJ whole genome shotgun (WGS) entry which is preliminary data.</text>
</comment>
<organism evidence="2 3">
    <name type="scientific">Albula glossodonta</name>
    <name type="common">roundjaw bonefish</name>
    <dbReference type="NCBI Taxonomy" id="121402"/>
    <lineage>
        <taxon>Eukaryota</taxon>
        <taxon>Metazoa</taxon>
        <taxon>Chordata</taxon>
        <taxon>Craniata</taxon>
        <taxon>Vertebrata</taxon>
        <taxon>Euteleostomi</taxon>
        <taxon>Actinopterygii</taxon>
        <taxon>Neopterygii</taxon>
        <taxon>Teleostei</taxon>
        <taxon>Albuliformes</taxon>
        <taxon>Albulidae</taxon>
        <taxon>Albula</taxon>
    </lineage>
</organism>
<feature type="region of interest" description="Disordered" evidence="1">
    <location>
        <begin position="128"/>
        <end position="167"/>
    </location>
</feature>
<reference evidence="2" key="1">
    <citation type="thesis" date="2021" institute="BYU ScholarsArchive" country="Provo, UT, USA">
        <title>Applications of and Algorithms for Genome Assembly and Genomic Analyses with an Emphasis on Marine Teleosts.</title>
        <authorList>
            <person name="Pickett B.D."/>
        </authorList>
    </citation>
    <scope>NUCLEOTIDE SEQUENCE</scope>
    <source>
        <strain evidence="2">HI-2016</strain>
    </source>
</reference>
<proteinExistence type="predicted"/>
<evidence type="ECO:0000256" key="1">
    <source>
        <dbReference type="SAM" id="MobiDB-lite"/>
    </source>
</evidence>
<accession>A0A8T2NJV9</accession>